<keyword evidence="4" id="KW-1185">Reference proteome</keyword>
<feature type="signal peptide" evidence="2">
    <location>
        <begin position="1"/>
        <end position="23"/>
    </location>
</feature>
<accession>A0ABR6XJC4</accession>
<evidence type="ECO:0000256" key="1">
    <source>
        <dbReference type="SAM" id="MobiDB-lite"/>
    </source>
</evidence>
<evidence type="ECO:0000313" key="4">
    <source>
        <dbReference type="Proteomes" id="UP000637632"/>
    </source>
</evidence>
<name>A0ABR6XJC4_9BURK</name>
<feature type="compositionally biased region" description="Basic and acidic residues" evidence="1">
    <location>
        <begin position="74"/>
        <end position="93"/>
    </location>
</feature>
<dbReference type="Proteomes" id="UP000637632">
    <property type="component" value="Unassembled WGS sequence"/>
</dbReference>
<feature type="chain" id="PRO_5045046182" description="Secreted protein" evidence="2">
    <location>
        <begin position="24"/>
        <end position="93"/>
    </location>
</feature>
<gene>
    <name evidence="3" type="ORF">H8K26_15570</name>
</gene>
<comment type="caution">
    <text evidence="3">The sequence shown here is derived from an EMBL/GenBank/DDBJ whole genome shotgun (WGS) entry which is preliminary data.</text>
</comment>
<evidence type="ECO:0000313" key="3">
    <source>
        <dbReference type="EMBL" id="MBC3812863.1"/>
    </source>
</evidence>
<feature type="region of interest" description="Disordered" evidence="1">
    <location>
        <begin position="46"/>
        <end position="93"/>
    </location>
</feature>
<dbReference type="EMBL" id="JACOFT010000006">
    <property type="protein sequence ID" value="MBC3812863.1"/>
    <property type="molecule type" value="Genomic_DNA"/>
</dbReference>
<protein>
    <recommendedName>
        <fullName evidence="5">Secreted protein</fullName>
    </recommendedName>
</protein>
<evidence type="ECO:0008006" key="5">
    <source>
        <dbReference type="Google" id="ProtNLM"/>
    </source>
</evidence>
<reference evidence="3 4" key="1">
    <citation type="submission" date="2020-08" db="EMBL/GenBank/DDBJ databases">
        <title>Novel species isolated from subtropical streams in China.</title>
        <authorList>
            <person name="Lu H."/>
        </authorList>
    </citation>
    <scope>NUCLEOTIDE SEQUENCE [LARGE SCALE GENOMIC DNA]</scope>
    <source>
        <strain evidence="3 4">CCTCC AB 2015119</strain>
    </source>
</reference>
<sequence>MIQKKCASSLSMIVLLLIGNATDAIVYPDQTTKGVMTGKFDAFYKKPAQRQKHSQQNKSTERTKMDIEYSTQTQDKKLKCGMHQPEHHFGAMQ</sequence>
<evidence type="ECO:0000256" key="2">
    <source>
        <dbReference type="SAM" id="SignalP"/>
    </source>
</evidence>
<proteinExistence type="predicted"/>
<organism evidence="3 4">
    <name type="scientific">Undibacterium aquatile</name>
    <dbReference type="NCBI Taxonomy" id="1537398"/>
    <lineage>
        <taxon>Bacteria</taxon>
        <taxon>Pseudomonadati</taxon>
        <taxon>Pseudomonadota</taxon>
        <taxon>Betaproteobacteria</taxon>
        <taxon>Burkholderiales</taxon>
        <taxon>Oxalobacteraceae</taxon>
        <taxon>Undibacterium</taxon>
    </lineage>
</organism>
<dbReference type="RefSeq" id="WP_190480767.1">
    <property type="nucleotide sequence ID" value="NZ_JACOFT010000006.1"/>
</dbReference>
<keyword evidence="2" id="KW-0732">Signal</keyword>